<reference evidence="1 2" key="1">
    <citation type="submission" date="2022-05" db="EMBL/GenBank/DDBJ databases">
        <title>Luteimonas sp. SX5, whole genome shotgun sequencing project.</title>
        <authorList>
            <person name="Zhao G."/>
            <person name="Shen L."/>
        </authorList>
    </citation>
    <scope>NUCLEOTIDE SEQUENCE [LARGE SCALE GENOMIC DNA]</scope>
    <source>
        <strain evidence="1 2">SX5</strain>
    </source>
</reference>
<protein>
    <recommendedName>
        <fullName evidence="3">Nuclear transport factor 2 family protein</fullName>
    </recommendedName>
</protein>
<dbReference type="Proteomes" id="UP001431217">
    <property type="component" value="Unassembled WGS sequence"/>
</dbReference>
<evidence type="ECO:0000313" key="2">
    <source>
        <dbReference type="Proteomes" id="UP001431217"/>
    </source>
</evidence>
<keyword evidence="2" id="KW-1185">Reference proteome</keyword>
<dbReference type="RefSeq" id="WP_249474581.1">
    <property type="nucleotide sequence ID" value="NZ_JAMBEP010000002.1"/>
</dbReference>
<organism evidence="1 2">
    <name type="scientific">Luteimonas galliterrae</name>
    <dbReference type="NCBI Taxonomy" id="2940486"/>
    <lineage>
        <taxon>Bacteria</taxon>
        <taxon>Pseudomonadati</taxon>
        <taxon>Pseudomonadota</taxon>
        <taxon>Gammaproteobacteria</taxon>
        <taxon>Lysobacterales</taxon>
        <taxon>Lysobacteraceae</taxon>
        <taxon>Luteimonas</taxon>
    </lineage>
</organism>
<comment type="caution">
    <text evidence="1">The sequence shown here is derived from an EMBL/GenBank/DDBJ whole genome shotgun (WGS) entry which is preliminary data.</text>
</comment>
<sequence length="179" mass="18655">MAHRSLWLFALALLVGIALLLGRSCTRDDTAGNSAAVAPAASDAAADASGPESGAAAAEGQRQQAISTAVDTLHRYLFAISTGDHAKANAFWADGKPAAAPAEADLRTLQGASARIQNDPPKPLDSEAVPAALEIPIELRISVEGAPVRHYSGWYRLRAANPVQGPWKITSASVRVRTP</sequence>
<accession>A0ABT0MK02</accession>
<evidence type="ECO:0000313" key="1">
    <source>
        <dbReference type="EMBL" id="MCL1635201.1"/>
    </source>
</evidence>
<gene>
    <name evidence="1" type="ORF">M2650_11255</name>
</gene>
<dbReference type="EMBL" id="JAMBEP010000002">
    <property type="protein sequence ID" value="MCL1635201.1"/>
    <property type="molecule type" value="Genomic_DNA"/>
</dbReference>
<evidence type="ECO:0008006" key="3">
    <source>
        <dbReference type="Google" id="ProtNLM"/>
    </source>
</evidence>
<proteinExistence type="predicted"/>
<name>A0ABT0MK02_9GAMM</name>